<gene>
    <name evidence="1" type="ORF">GCM10022392_14150</name>
</gene>
<dbReference type="Proteomes" id="UP001500841">
    <property type="component" value="Unassembled WGS sequence"/>
</dbReference>
<evidence type="ECO:0000313" key="2">
    <source>
        <dbReference type="Proteomes" id="UP001500841"/>
    </source>
</evidence>
<organism evidence="1 2">
    <name type="scientific">Mucilaginibacter panaciglaebae</name>
    <dbReference type="NCBI Taxonomy" id="502331"/>
    <lineage>
        <taxon>Bacteria</taxon>
        <taxon>Pseudomonadati</taxon>
        <taxon>Bacteroidota</taxon>
        <taxon>Sphingobacteriia</taxon>
        <taxon>Sphingobacteriales</taxon>
        <taxon>Sphingobacteriaceae</taxon>
        <taxon>Mucilaginibacter</taxon>
    </lineage>
</organism>
<accession>A0ABP7WND4</accession>
<keyword evidence="2" id="KW-1185">Reference proteome</keyword>
<sequence>MYPIAVDIAAPLAPYFGTRITTQIKFTNVDNAEMARCHCVFLTKLIPETVISESEYITGINIKKGTTFMASE</sequence>
<comment type="caution">
    <text evidence="1">The sequence shown here is derived from an EMBL/GenBank/DDBJ whole genome shotgun (WGS) entry which is preliminary data.</text>
</comment>
<protein>
    <submittedName>
        <fullName evidence="1">Uncharacterized protein</fullName>
    </submittedName>
</protein>
<dbReference type="EMBL" id="BAABCV010000004">
    <property type="protein sequence ID" value="GAA4092940.1"/>
    <property type="molecule type" value="Genomic_DNA"/>
</dbReference>
<evidence type="ECO:0000313" key="1">
    <source>
        <dbReference type="EMBL" id="GAA4092940.1"/>
    </source>
</evidence>
<reference evidence="2" key="1">
    <citation type="journal article" date="2019" name="Int. J. Syst. Evol. Microbiol.">
        <title>The Global Catalogue of Microorganisms (GCM) 10K type strain sequencing project: providing services to taxonomists for standard genome sequencing and annotation.</title>
        <authorList>
            <consortium name="The Broad Institute Genomics Platform"/>
            <consortium name="The Broad Institute Genome Sequencing Center for Infectious Disease"/>
            <person name="Wu L."/>
            <person name="Ma J."/>
        </authorList>
    </citation>
    <scope>NUCLEOTIDE SEQUENCE [LARGE SCALE GENOMIC DNA]</scope>
    <source>
        <strain evidence="2">JCM 17085</strain>
    </source>
</reference>
<name>A0ABP7WND4_9SPHI</name>
<proteinExistence type="predicted"/>